<proteinExistence type="predicted"/>
<sequence length="101" mass="11322">MVVSSDGVVVVRRGWLDQAVAGVMEVQVVRAWLMRRLAGANRGGSVGEMLWAASSECLSIVLCRLISGKDRIRLDYRDNHREPSKNHQHILVNLWNSSLPQ</sequence>
<name>A0A835UXW4_VANPL</name>
<dbReference type="AlphaFoldDB" id="A0A835UXW4"/>
<dbReference type="EMBL" id="JADCNM010000006">
    <property type="protein sequence ID" value="KAG0478087.1"/>
    <property type="molecule type" value="Genomic_DNA"/>
</dbReference>
<reference evidence="1 2" key="1">
    <citation type="journal article" date="2020" name="Nat. Food">
        <title>A phased Vanilla planifolia genome enables genetic improvement of flavour and production.</title>
        <authorList>
            <person name="Hasing T."/>
            <person name="Tang H."/>
            <person name="Brym M."/>
            <person name="Khazi F."/>
            <person name="Huang T."/>
            <person name="Chambers A.H."/>
        </authorList>
    </citation>
    <scope>NUCLEOTIDE SEQUENCE [LARGE SCALE GENOMIC DNA]</scope>
    <source>
        <tissue evidence="1">Leaf</tissue>
    </source>
</reference>
<protein>
    <submittedName>
        <fullName evidence="1">Uncharacterized protein</fullName>
    </submittedName>
</protein>
<gene>
    <name evidence="1" type="ORF">HPP92_012806</name>
</gene>
<evidence type="ECO:0000313" key="2">
    <source>
        <dbReference type="Proteomes" id="UP000639772"/>
    </source>
</evidence>
<dbReference type="Proteomes" id="UP000639772">
    <property type="component" value="Chromosome 6"/>
</dbReference>
<comment type="caution">
    <text evidence="1">The sequence shown here is derived from an EMBL/GenBank/DDBJ whole genome shotgun (WGS) entry which is preliminary data.</text>
</comment>
<evidence type="ECO:0000313" key="1">
    <source>
        <dbReference type="EMBL" id="KAG0478087.1"/>
    </source>
</evidence>
<accession>A0A835UXW4</accession>
<organism evidence="1 2">
    <name type="scientific">Vanilla planifolia</name>
    <name type="common">Vanilla</name>
    <dbReference type="NCBI Taxonomy" id="51239"/>
    <lineage>
        <taxon>Eukaryota</taxon>
        <taxon>Viridiplantae</taxon>
        <taxon>Streptophyta</taxon>
        <taxon>Embryophyta</taxon>
        <taxon>Tracheophyta</taxon>
        <taxon>Spermatophyta</taxon>
        <taxon>Magnoliopsida</taxon>
        <taxon>Liliopsida</taxon>
        <taxon>Asparagales</taxon>
        <taxon>Orchidaceae</taxon>
        <taxon>Vanilloideae</taxon>
        <taxon>Vanilleae</taxon>
        <taxon>Vanilla</taxon>
    </lineage>
</organism>